<dbReference type="EMBL" id="GGEC01046749">
    <property type="protein sequence ID" value="MBX27233.1"/>
    <property type="molecule type" value="Transcribed_RNA"/>
</dbReference>
<evidence type="ECO:0000313" key="4">
    <source>
        <dbReference type="EMBL" id="MBX27233.1"/>
    </source>
</evidence>
<evidence type="ECO:0000259" key="3">
    <source>
        <dbReference type="Pfam" id="PF04494"/>
    </source>
</evidence>
<dbReference type="PROSITE" id="PS50896">
    <property type="entry name" value="LISH"/>
    <property type="match status" value="1"/>
</dbReference>
<dbReference type="AlphaFoldDB" id="A0A2P2MAJ0"/>
<dbReference type="CDD" id="cd08044">
    <property type="entry name" value="TAF5_NTD2"/>
    <property type="match status" value="1"/>
</dbReference>
<dbReference type="Gene3D" id="1.25.40.500">
    <property type="entry name" value="TFIID subunit TAF5, NTD2 domain"/>
    <property type="match status" value="1"/>
</dbReference>
<dbReference type="PANTHER" id="PTHR19879:SF1">
    <property type="entry name" value="CANNONBALL-RELATED"/>
    <property type="match status" value="1"/>
</dbReference>
<dbReference type="InterPro" id="IPR007582">
    <property type="entry name" value="TFIID_NTD2"/>
</dbReference>
<organism evidence="4">
    <name type="scientific">Rhizophora mucronata</name>
    <name type="common">Asiatic mangrove</name>
    <dbReference type="NCBI Taxonomy" id="61149"/>
    <lineage>
        <taxon>Eukaryota</taxon>
        <taxon>Viridiplantae</taxon>
        <taxon>Streptophyta</taxon>
        <taxon>Embryophyta</taxon>
        <taxon>Tracheophyta</taxon>
        <taxon>Spermatophyta</taxon>
        <taxon>Magnoliopsida</taxon>
        <taxon>eudicotyledons</taxon>
        <taxon>Gunneridae</taxon>
        <taxon>Pentapetalae</taxon>
        <taxon>rosids</taxon>
        <taxon>fabids</taxon>
        <taxon>Malpighiales</taxon>
        <taxon>Rhizophoraceae</taxon>
        <taxon>Rhizophora</taxon>
    </lineage>
</organism>
<dbReference type="GO" id="GO:0005669">
    <property type="term" value="C:transcription factor TFIID complex"/>
    <property type="evidence" value="ECO:0007669"/>
    <property type="project" value="TreeGrafter"/>
</dbReference>
<dbReference type="PANTHER" id="PTHR19879">
    <property type="entry name" value="TRANSCRIPTION INITIATION FACTOR TFIID"/>
    <property type="match status" value="1"/>
</dbReference>
<dbReference type="InterPro" id="IPR006594">
    <property type="entry name" value="LisH"/>
</dbReference>
<keyword evidence="2" id="KW-0539">Nucleus</keyword>
<feature type="domain" description="TFIID subunit TAF5 NTD2" evidence="3">
    <location>
        <begin position="59"/>
        <end position="187"/>
    </location>
</feature>
<dbReference type="GO" id="GO:0016251">
    <property type="term" value="F:RNA polymerase II general transcription initiation factor activity"/>
    <property type="evidence" value="ECO:0007669"/>
    <property type="project" value="TreeGrafter"/>
</dbReference>
<dbReference type="Pfam" id="PF04494">
    <property type="entry name" value="TFIID_NTD2"/>
    <property type="match status" value="1"/>
</dbReference>
<proteinExistence type="predicted"/>
<dbReference type="SUPFAM" id="SSF160897">
    <property type="entry name" value="Taf5 N-terminal domain-like"/>
    <property type="match status" value="1"/>
</dbReference>
<reference evidence="4" key="1">
    <citation type="submission" date="2018-02" db="EMBL/GenBank/DDBJ databases">
        <title>Rhizophora mucronata_Transcriptome.</title>
        <authorList>
            <person name="Meera S.P."/>
            <person name="Sreeshan A."/>
            <person name="Augustine A."/>
        </authorList>
    </citation>
    <scope>NUCLEOTIDE SEQUENCE</scope>
    <source>
        <tissue evidence="4">Leaf</tissue>
    </source>
</reference>
<dbReference type="GO" id="GO:0006367">
    <property type="term" value="P:transcription initiation at RNA polymerase II promoter"/>
    <property type="evidence" value="ECO:0007669"/>
    <property type="project" value="TreeGrafter"/>
</dbReference>
<evidence type="ECO:0000256" key="1">
    <source>
        <dbReference type="ARBA" id="ARBA00004123"/>
    </source>
</evidence>
<evidence type="ECO:0000256" key="2">
    <source>
        <dbReference type="ARBA" id="ARBA00023242"/>
    </source>
</evidence>
<accession>A0A2P2MAJ0</accession>
<sequence>MDEEQVVKFVEAYLKKKGFKQAELAFQDEVQNNSNANSLDLHSDPHFSSLLLSLSQSEDSPARYQDEYSKLRSWTYSSLDMYKHELLRVLYPIFIHSYMDLVAKGHIQEARIFFNTFREDHELMHLRDLQKLEGVLSPSHLEDMEFAHYLRQCKFNIKICQYSNELLMQYLRKTKSTMMLGIVNEHINFQVSPGQTCSISDDAEAIMLFEKGQGAANLINKKEIHWGVSSRNHYAAKKSVICMELWEKHFLVSRSEQSSNCI</sequence>
<dbReference type="InterPro" id="IPR037264">
    <property type="entry name" value="TFIID_NTD2_sf"/>
</dbReference>
<name>A0A2P2MAJ0_RHIMU</name>
<protein>
    <submittedName>
        <fullName evidence="4">Uncharacterized protein MANES_16G128700</fullName>
    </submittedName>
</protein>
<comment type="subcellular location">
    <subcellularLocation>
        <location evidence="1">Nucleus</location>
    </subcellularLocation>
</comment>